<dbReference type="InterPro" id="IPR019533">
    <property type="entry name" value="Peptidase_S26"/>
</dbReference>
<dbReference type="GO" id="GO:0004252">
    <property type="term" value="F:serine-type endopeptidase activity"/>
    <property type="evidence" value="ECO:0007669"/>
    <property type="project" value="InterPro"/>
</dbReference>
<evidence type="ECO:0000256" key="9">
    <source>
        <dbReference type="RuleBase" id="RU362042"/>
    </source>
</evidence>
<evidence type="ECO:0000256" key="7">
    <source>
        <dbReference type="PIRSR" id="PIRSR600223-1"/>
    </source>
</evidence>
<accession>A0A1H0XWJ0</accession>
<feature type="transmembrane region" description="Helical" evidence="8">
    <location>
        <begin position="43"/>
        <end position="64"/>
    </location>
</feature>
<evidence type="ECO:0000256" key="10">
    <source>
        <dbReference type="SAM" id="MobiDB-lite"/>
    </source>
</evidence>
<evidence type="ECO:0000256" key="8">
    <source>
        <dbReference type="RuleBase" id="RU003993"/>
    </source>
</evidence>
<dbReference type="Pfam" id="PF10502">
    <property type="entry name" value="Peptidase_S26"/>
    <property type="match status" value="1"/>
</dbReference>
<dbReference type="PANTHER" id="PTHR43390:SF1">
    <property type="entry name" value="CHLOROPLAST PROCESSING PEPTIDASE"/>
    <property type="match status" value="1"/>
</dbReference>
<dbReference type="AlphaFoldDB" id="A0A1H0XWJ0"/>
<dbReference type="GO" id="GO:0005886">
    <property type="term" value="C:plasma membrane"/>
    <property type="evidence" value="ECO:0007669"/>
    <property type="project" value="UniProtKB-SubCell"/>
</dbReference>
<dbReference type="NCBIfam" id="TIGR02227">
    <property type="entry name" value="sigpep_I_bact"/>
    <property type="match status" value="1"/>
</dbReference>
<protein>
    <recommendedName>
        <fullName evidence="4 8">Signal peptidase I</fullName>
        <ecNumber evidence="4 8">3.4.21.89</ecNumber>
    </recommendedName>
</protein>
<evidence type="ECO:0000256" key="2">
    <source>
        <dbReference type="ARBA" id="ARBA00004401"/>
    </source>
</evidence>
<dbReference type="CDD" id="cd06530">
    <property type="entry name" value="S26_SPase_I"/>
    <property type="match status" value="1"/>
</dbReference>
<dbReference type="Proteomes" id="UP000199481">
    <property type="component" value="Unassembled WGS sequence"/>
</dbReference>
<feature type="compositionally biased region" description="Basic and acidic residues" evidence="10">
    <location>
        <begin position="11"/>
        <end position="23"/>
    </location>
</feature>
<evidence type="ECO:0000259" key="11">
    <source>
        <dbReference type="Pfam" id="PF10502"/>
    </source>
</evidence>
<feature type="domain" description="Peptidase S26" evidence="11">
    <location>
        <begin position="46"/>
        <end position="210"/>
    </location>
</feature>
<keyword evidence="6 8" id="KW-0378">Hydrolase</keyword>
<dbReference type="PROSITE" id="PS00761">
    <property type="entry name" value="SPASE_I_3"/>
    <property type="match status" value="1"/>
</dbReference>
<evidence type="ECO:0000256" key="6">
    <source>
        <dbReference type="ARBA" id="ARBA00022801"/>
    </source>
</evidence>
<feature type="compositionally biased region" description="Polar residues" evidence="10">
    <location>
        <begin position="1"/>
        <end position="10"/>
    </location>
</feature>
<dbReference type="PANTHER" id="PTHR43390">
    <property type="entry name" value="SIGNAL PEPTIDASE I"/>
    <property type="match status" value="1"/>
</dbReference>
<dbReference type="OrthoDB" id="9802919at2"/>
<dbReference type="GO" id="GO:0009003">
    <property type="term" value="F:signal peptidase activity"/>
    <property type="evidence" value="ECO:0007669"/>
    <property type="project" value="UniProtKB-EC"/>
</dbReference>
<dbReference type="PROSITE" id="PS00760">
    <property type="entry name" value="SPASE_I_2"/>
    <property type="match status" value="1"/>
</dbReference>
<dbReference type="InterPro" id="IPR019756">
    <property type="entry name" value="Pept_S26A_signal_pept_1_Ser-AS"/>
</dbReference>
<evidence type="ECO:0000313" key="12">
    <source>
        <dbReference type="EMBL" id="SDQ07288.1"/>
    </source>
</evidence>
<dbReference type="Gene3D" id="2.10.109.10">
    <property type="entry name" value="Umud Fragment, subunit A"/>
    <property type="match status" value="1"/>
</dbReference>
<dbReference type="InterPro" id="IPR036286">
    <property type="entry name" value="LexA/Signal_pep-like_sf"/>
</dbReference>
<keyword evidence="8" id="KW-0812">Transmembrane</keyword>
<dbReference type="GO" id="GO:0006465">
    <property type="term" value="P:signal peptide processing"/>
    <property type="evidence" value="ECO:0007669"/>
    <property type="project" value="InterPro"/>
</dbReference>
<dbReference type="PRINTS" id="PR00727">
    <property type="entry name" value="LEADERPTASE"/>
</dbReference>
<feature type="active site" evidence="7">
    <location>
        <position position="113"/>
    </location>
</feature>
<sequence length="221" mass="25295">MQLSKINFSDNQHKSENTFEPRNTRHLSPSQKRKENKGRGSEFLSTVLYGVVALIIFLLIRHFLFAPVSVDGESMEPTLEDHDRLILNKIDKIDRFDVVVFPAPSEPDKQYIKRIIGLPGDTIRYQDDVLYINEKPVEEEYLEKSIESMTPGDNLTEDFLLAAKTGEETVPEDTYFVMGDNRQNSKDSRFSEVGFIDADTVSGTTNLRIWPIEKFGSIDED</sequence>
<organism evidence="12 13">
    <name type="scientific">Carnobacterium viridans</name>
    <dbReference type="NCBI Taxonomy" id="174587"/>
    <lineage>
        <taxon>Bacteria</taxon>
        <taxon>Bacillati</taxon>
        <taxon>Bacillota</taxon>
        <taxon>Bacilli</taxon>
        <taxon>Lactobacillales</taxon>
        <taxon>Carnobacteriaceae</taxon>
        <taxon>Carnobacterium</taxon>
    </lineage>
</organism>
<evidence type="ECO:0000313" key="13">
    <source>
        <dbReference type="Proteomes" id="UP000199481"/>
    </source>
</evidence>
<dbReference type="EC" id="3.4.21.89" evidence="4 8"/>
<reference evidence="13" key="1">
    <citation type="submission" date="2016-10" db="EMBL/GenBank/DDBJ databases">
        <authorList>
            <person name="Varghese N."/>
            <person name="Submissions S."/>
        </authorList>
    </citation>
    <scope>NUCLEOTIDE SEQUENCE [LARGE SCALE GENOMIC DNA]</scope>
    <source>
        <strain evidence="13">MPL-11</strain>
    </source>
</reference>
<dbReference type="InterPro" id="IPR000223">
    <property type="entry name" value="Pept_S26A_signal_pept_1"/>
</dbReference>
<evidence type="ECO:0000256" key="5">
    <source>
        <dbReference type="ARBA" id="ARBA00022670"/>
    </source>
</evidence>
<keyword evidence="8" id="KW-0472">Membrane</keyword>
<keyword evidence="5 8" id="KW-0645">Protease</keyword>
<gene>
    <name evidence="12" type="ORF">SAMN04487752_0536</name>
</gene>
<proteinExistence type="inferred from homology"/>
<feature type="region of interest" description="Disordered" evidence="10">
    <location>
        <begin position="1"/>
        <end position="37"/>
    </location>
</feature>
<evidence type="ECO:0000256" key="4">
    <source>
        <dbReference type="ARBA" id="ARBA00013208"/>
    </source>
</evidence>
<keyword evidence="13" id="KW-1185">Reference proteome</keyword>
<dbReference type="RefSeq" id="WP_089974970.1">
    <property type="nucleotide sequence ID" value="NZ_CP084916.1"/>
</dbReference>
<keyword evidence="8" id="KW-1133">Transmembrane helix</keyword>
<comment type="subcellular location">
    <subcellularLocation>
        <location evidence="2">Cell membrane</location>
        <topology evidence="2">Single-pass type II membrane protein</topology>
    </subcellularLocation>
    <subcellularLocation>
        <location evidence="9">Membrane</location>
        <topology evidence="9">Single-pass type II membrane protein</topology>
    </subcellularLocation>
</comment>
<feature type="active site" evidence="7">
    <location>
        <position position="74"/>
    </location>
</feature>
<dbReference type="SUPFAM" id="SSF51306">
    <property type="entry name" value="LexA/Signal peptidase"/>
    <property type="match status" value="1"/>
</dbReference>
<dbReference type="InterPro" id="IPR019757">
    <property type="entry name" value="Pept_S26A_signal_pept_1_Lys-AS"/>
</dbReference>
<evidence type="ECO:0000256" key="3">
    <source>
        <dbReference type="ARBA" id="ARBA00009370"/>
    </source>
</evidence>
<dbReference type="PROSITE" id="PS00501">
    <property type="entry name" value="SPASE_I_1"/>
    <property type="match status" value="1"/>
</dbReference>
<dbReference type="EMBL" id="FNJW01000008">
    <property type="protein sequence ID" value="SDQ07288.1"/>
    <property type="molecule type" value="Genomic_DNA"/>
</dbReference>
<comment type="catalytic activity">
    <reaction evidence="1 8">
        <text>Cleavage of hydrophobic, N-terminal signal or leader sequences from secreted and periplasmic proteins.</text>
        <dbReference type="EC" id="3.4.21.89"/>
    </reaction>
</comment>
<evidence type="ECO:0000256" key="1">
    <source>
        <dbReference type="ARBA" id="ARBA00000677"/>
    </source>
</evidence>
<dbReference type="InterPro" id="IPR019758">
    <property type="entry name" value="Pept_S26A_signal_pept_1_CS"/>
</dbReference>
<name>A0A1H0XWJ0_9LACT</name>
<comment type="similarity">
    <text evidence="3 9">Belongs to the peptidase S26 family.</text>
</comment>